<dbReference type="HOGENOM" id="CLU_2419434_0_0_1"/>
<dbReference type="eggNOG" id="KOG3510">
    <property type="taxonomic scope" value="Eukaryota"/>
</dbReference>
<evidence type="ECO:0000313" key="1">
    <source>
        <dbReference type="EnsemblMetazoa" id="SMAR014434-PA"/>
    </source>
</evidence>
<dbReference type="InterPro" id="IPR013783">
    <property type="entry name" value="Ig-like_fold"/>
</dbReference>
<accession>T1JKQ4</accession>
<dbReference type="OMA" id="PSYRNEM"/>
<reference evidence="2" key="1">
    <citation type="submission" date="2011-05" db="EMBL/GenBank/DDBJ databases">
        <authorList>
            <person name="Richards S.R."/>
            <person name="Qu J."/>
            <person name="Jiang H."/>
            <person name="Jhangiani S.N."/>
            <person name="Agravi P."/>
            <person name="Goodspeed R."/>
            <person name="Gross S."/>
            <person name="Mandapat C."/>
            <person name="Jackson L."/>
            <person name="Mathew T."/>
            <person name="Pu L."/>
            <person name="Thornton R."/>
            <person name="Saada N."/>
            <person name="Wilczek-Boney K.B."/>
            <person name="Lee S."/>
            <person name="Kovar C."/>
            <person name="Wu Y."/>
            <person name="Scherer S.E."/>
            <person name="Worley K.C."/>
            <person name="Muzny D.M."/>
            <person name="Gibbs R."/>
        </authorList>
    </citation>
    <scope>NUCLEOTIDE SEQUENCE</scope>
    <source>
        <strain evidence="2">Brora</strain>
    </source>
</reference>
<organism evidence="1 2">
    <name type="scientific">Strigamia maritima</name>
    <name type="common">European centipede</name>
    <name type="synonym">Geophilus maritimus</name>
    <dbReference type="NCBI Taxonomy" id="126957"/>
    <lineage>
        <taxon>Eukaryota</taxon>
        <taxon>Metazoa</taxon>
        <taxon>Ecdysozoa</taxon>
        <taxon>Arthropoda</taxon>
        <taxon>Myriapoda</taxon>
        <taxon>Chilopoda</taxon>
        <taxon>Pleurostigmophora</taxon>
        <taxon>Geophilomorpha</taxon>
        <taxon>Linotaeniidae</taxon>
        <taxon>Strigamia</taxon>
    </lineage>
</organism>
<keyword evidence="2" id="KW-1185">Reference proteome</keyword>
<protein>
    <recommendedName>
        <fullName evidence="3">Ig-like domain-containing protein</fullName>
    </recommendedName>
</protein>
<reference evidence="1" key="2">
    <citation type="submission" date="2015-02" db="UniProtKB">
        <authorList>
            <consortium name="EnsemblMetazoa"/>
        </authorList>
    </citation>
    <scope>IDENTIFICATION</scope>
</reference>
<dbReference type="Proteomes" id="UP000014500">
    <property type="component" value="Unassembled WGS sequence"/>
</dbReference>
<dbReference type="EMBL" id="JH431973">
    <property type="status" value="NOT_ANNOTATED_CDS"/>
    <property type="molecule type" value="Genomic_DNA"/>
</dbReference>
<dbReference type="STRING" id="126957.T1JKQ4"/>
<dbReference type="PhylomeDB" id="T1JKQ4"/>
<dbReference type="Gene3D" id="2.60.40.10">
    <property type="entry name" value="Immunoglobulins"/>
    <property type="match status" value="1"/>
</dbReference>
<evidence type="ECO:0000313" key="2">
    <source>
        <dbReference type="Proteomes" id="UP000014500"/>
    </source>
</evidence>
<sequence>NRYIIASSGELYLYQVERNDSLRSYRCQTVHQLTNETQASAPARVIVTEPQSSVPPRITHSNPFLVGKQKSNIQIPCVAQGYPVPSYRNEMLGMHFDLQSL</sequence>
<dbReference type="AlphaFoldDB" id="T1JKQ4"/>
<proteinExistence type="predicted"/>
<name>T1JKQ4_STRMM</name>
<evidence type="ECO:0008006" key="3">
    <source>
        <dbReference type="Google" id="ProtNLM"/>
    </source>
</evidence>
<dbReference type="EnsemblMetazoa" id="SMAR014434-RA">
    <property type="protein sequence ID" value="SMAR014434-PA"/>
    <property type="gene ID" value="SMAR014434"/>
</dbReference>